<feature type="domain" description="Amidohydrolase-related" evidence="1">
    <location>
        <begin position="335"/>
        <end position="539"/>
    </location>
</feature>
<reference evidence="2 3" key="1">
    <citation type="submission" date="2023-09" db="EMBL/GenBank/DDBJ databases">
        <authorList>
            <person name="Rey-Velasco X."/>
        </authorList>
    </citation>
    <scope>NUCLEOTIDE SEQUENCE [LARGE SCALE GENOMIC DNA]</scope>
    <source>
        <strain evidence="2 3">P117</strain>
    </source>
</reference>
<dbReference type="RefSeq" id="WP_311368392.1">
    <property type="nucleotide sequence ID" value="NZ_JAVRHX010000002.1"/>
</dbReference>
<keyword evidence="3" id="KW-1185">Reference proteome</keyword>
<dbReference type="PROSITE" id="PS51257">
    <property type="entry name" value="PROKAR_LIPOPROTEIN"/>
    <property type="match status" value="1"/>
</dbReference>
<protein>
    <submittedName>
        <fullName evidence="2">Amidohydrolase family protein</fullName>
    </submittedName>
</protein>
<sequence>MPNFSRRNLLKGIAGASATVSLSACGILFVSQFDATHFNLDCNSGPIITDAHAHFFNASDLNFARYLTGPVLNDAINKGDTLEYQTLLKATATFVQLAGNSIACSAKTELFWLKQPSPSMSLLSDIDSVKEKENLLKLEIKTVADNLFKYKSDDNRRVLNDKEKALRDLAQAYEAWQDQELVIYSTDKNKSLNSQDYIIPFEYESFSDISDEPLNGLSFSPDIDKKTQNDIKKMRAAWKGYLEMFRAILSPRSTNIHLFLRRYSKKLGPSVHNVMAVTCDFDYFLGPKAYTSSQSSQIKLYSKLAELTKGYVVPVLGVNPYKLAADNDYENLVKDALQNKGFKGVKLYPTIGYAADGRESEIAYNPKKYNSADIKGGLWKLYKMCQGKYFVMSHAQESKGVSRKARMYSNPNYWASVLAAFPNLHLNFGHLGGKNVANRQGYLALMTKYKNAYGDLGYQPYLENDLMAKVLINEMRTASRSGSYSAFDKVMFGSDWFMLLQEKSSLDYLNNLYNTFDKLVQSGFLSSTERDKIFRHNALSMSNTLALC</sequence>
<proteinExistence type="predicted"/>
<dbReference type="PROSITE" id="PS51318">
    <property type="entry name" value="TAT"/>
    <property type="match status" value="1"/>
</dbReference>
<organism evidence="2 3">
    <name type="scientific">Glaciecola petra</name>
    <dbReference type="NCBI Taxonomy" id="3075602"/>
    <lineage>
        <taxon>Bacteria</taxon>
        <taxon>Pseudomonadati</taxon>
        <taxon>Pseudomonadota</taxon>
        <taxon>Gammaproteobacteria</taxon>
        <taxon>Alteromonadales</taxon>
        <taxon>Alteromonadaceae</taxon>
        <taxon>Glaciecola</taxon>
    </lineage>
</organism>
<dbReference type="InterPro" id="IPR006311">
    <property type="entry name" value="TAT_signal"/>
</dbReference>
<dbReference type="Pfam" id="PF04909">
    <property type="entry name" value="Amidohydro_2"/>
    <property type="match status" value="1"/>
</dbReference>
<comment type="caution">
    <text evidence="2">The sequence shown here is derived from an EMBL/GenBank/DDBJ whole genome shotgun (WGS) entry which is preliminary data.</text>
</comment>
<name>A0ABU2ZQH8_9ALTE</name>
<dbReference type="Gene3D" id="3.20.20.140">
    <property type="entry name" value="Metal-dependent hydrolases"/>
    <property type="match status" value="1"/>
</dbReference>
<dbReference type="EMBL" id="JAVRHX010000002">
    <property type="protein sequence ID" value="MDT0594872.1"/>
    <property type="molecule type" value="Genomic_DNA"/>
</dbReference>
<dbReference type="SUPFAM" id="SSF51556">
    <property type="entry name" value="Metallo-dependent hydrolases"/>
    <property type="match status" value="1"/>
</dbReference>
<evidence type="ECO:0000259" key="1">
    <source>
        <dbReference type="Pfam" id="PF04909"/>
    </source>
</evidence>
<accession>A0ABU2ZQH8</accession>
<dbReference type="InterPro" id="IPR032466">
    <property type="entry name" value="Metal_Hydrolase"/>
</dbReference>
<dbReference type="InterPro" id="IPR006680">
    <property type="entry name" value="Amidohydro-rel"/>
</dbReference>
<evidence type="ECO:0000313" key="3">
    <source>
        <dbReference type="Proteomes" id="UP001253545"/>
    </source>
</evidence>
<dbReference type="Proteomes" id="UP001253545">
    <property type="component" value="Unassembled WGS sequence"/>
</dbReference>
<evidence type="ECO:0000313" key="2">
    <source>
        <dbReference type="EMBL" id="MDT0594872.1"/>
    </source>
</evidence>
<gene>
    <name evidence="2" type="ORF">RM552_08480</name>
</gene>